<geneLocation type="plasmid" evidence="4">
    <name>polga1</name>
</geneLocation>
<organism evidence="3 4">
    <name type="scientific">Paraburkholderia phytofirmans OLGA172</name>
    <dbReference type="NCBI Taxonomy" id="1417228"/>
    <lineage>
        <taxon>Bacteria</taxon>
        <taxon>Pseudomonadati</taxon>
        <taxon>Pseudomonadota</taxon>
        <taxon>Betaproteobacteria</taxon>
        <taxon>Burkholderiales</taxon>
        <taxon>Burkholderiaceae</taxon>
        <taxon>Paraburkholderia</taxon>
    </lineage>
</organism>
<dbReference type="EMBL" id="CP014580">
    <property type="protein sequence ID" value="ANB77890.1"/>
    <property type="molecule type" value="Genomic_DNA"/>
</dbReference>
<keyword evidence="4" id="KW-1185">Reference proteome</keyword>
<keyword evidence="3" id="KW-0614">Plasmid</keyword>
<protein>
    <submittedName>
        <fullName evidence="3">Hemerythrin</fullName>
    </submittedName>
</protein>
<evidence type="ECO:0000313" key="3">
    <source>
        <dbReference type="EMBL" id="ANB77890.1"/>
    </source>
</evidence>
<evidence type="ECO:0000313" key="4">
    <source>
        <dbReference type="Proteomes" id="UP000076852"/>
    </source>
</evidence>
<dbReference type="PANTHER" id="PTHR39966">
    <property type="entry name" value="BLL2471 PROTEIN-RELATED"/>
    <property type="match status" value="1"/>
</dbReference>
<evidence type="ECO:0000259" key="2">
    <source>
        <dbReference type="Pfam" id="PF01814"/>
    </source>
</evidence>
<feature type="domain" description="Hemerythrin-like" evidence="2">
    <location>
        <begin position="12"/>
        <end position="145"/>
    </location>
</feature>
<dbReference type="PANTHER" id="PTHR39966:SF1">
    <property type="entry name" value="HEMERYTHRIN-LIKE DOMAIN-CONTAINING PROTEIN"/>
    <property type="match status" value="1"/>
</dbReference>
<gene>
    <name evidence="3" type="ORF">AYM40_36725</name>
</gene>
<dbReference type="OrthoDB" id="8560984at2"/>
<dbReference type="RefSeq" id="WP_063501067.1">
    <property type="nucleotide sequence ID" value="NZ_CP014580.1"/>
</dbReference>
<dbReference type="CDD" id="cd12108">
    <property type="entry name" value="Hr-like"/>
    <property type="match status" value="1"/>
</dbReference>
<name>A0A160FWV0_9BURK</name>
<accession>A0A160FWV0</accession>
<dbReference type="Proteomes" id="UP000076852">
    <property type="component" value="Plasmid pOLGA1"/>
</dbReference>
<dbReference type="AlphaFoldDB" id="A0A160FWV0"/>
<sequence length="193" mass="22268">MQPLGPRSAILVILNEHRQLSAIIEGMLRFTRLLETGSKAPGLMVFRAMLYYIREYPEQVHHRKEDRYLFARLRARTDEFDDVLDELEAQHAEGDARVRDLEHALTRYELKGESAFAALRALVQEYAEFCLRHRSLEEEVILPAARRLLTTDDWAEIDAVFGVNRDPFDGVKLEEDLGKLFSMIVKAIPDANN</sequence>
<keyword evidence="1" id="KW-0175">Coiled coil</keyword>
<evidence type="ECO:0000256" key="1">
    <source>
        <dbReference type="SAM" id="Coils"/>
    </source>
</evidence>
<dbReference type="Gene3D" id="1.20.120.520">
    <property type="entry name" value="nmb1532 protein domain like"/>
    <property type="match status" value="1"/>
</dbReference>
<dbReference type="InterPro" id="IPR012312">
    <property type="entry name" value="Hemerythrin-like"/>
</dbReference>
<dbReference type="Pfam" id="PF01814">
    <property type="entry name" value="Hemerythrin"/>
    <property type="match status" value="1"/>
</dbReference>
<feature type="coiled-coil region" evidence="1">
    <location>
        <begin position="70"/>
        <end position="139"/>
    </location>
</feature>
<dbReference type="GO" id="GO:0005886">
    <property type="term" value="C:plasma membrane"/>
    <property type="evidence" value="ECO:0007669"/>
    <property type="project" value="TreeGrafter"/>
</dbReference>
<reference evidence="3 4" key="1">
    <citation type="journal article" date="2016" name="Gene">
        <title>PacBio SMRT assembly of a complex multi-replicon genome reveals chlorocatechol degradative operon in a region of genome plasticity.</title>
        <authorList>
            <person name="Ricker N."/>
            <person name="Shen S.Y."/>
            <person name="Goordial J."/>
            <person name="Jin S."/>
            <person name="Fulthorpe R.R."/>
        </authorList>
    </citation>
    <scope>NUCLEOTIDE SEQUENCE [LARGE SCALE GENOMIC DNA]</scope>
    <source>
        <strain evidence="3 4">OLGA172</strain>
        <plasmid evidence="4">polga1</plasmid>
    </source>
</reference>
<dbReference type="KEGG" id="buz:AYM40_36725"/>
<proteinExistence type="predicted"/>